<reference evidence="7 8" key="1">
    <citation type="journal article" date="2018" name="Front. Microbiol.">
        <title>Genomic and genetic insights into a cosmopolitan fungus, Paecilomyces variotii (Eurotiales).</title>
        <authorList>
            <person name="Urquhart A.S."/>
            <person name="Mondo S.J."/>
            <person name="Makela M.R."/>
            <person name="Hane J.K."/>
            <person name="Wiebenga A."/>
            <person name="He G."/>
            <person name="Mihaltcheva S."/>
            <person name="Pangilinan J."/>
            <person name="Lipzen A."/>
            <person name="Barry K."/>
            <person name="de Vries R.P."/>
            <person name="Grigoriev I.V."/>
            <person name="Idnurm A."/>
        </authorList>
    </citation>
    <scope>NUCLEOTIDE SEQUENCE [LARGE SCALE GENOMIC DNA]</scope>
    <source>
        <strain evidence="7 8">CBS 101075</strain>
    </source>
</reference>
<dbReference type="OrthoDB" id="2327445at2759"/>
<feature type="transmembrane region" description="Helical" evidence="6">
    <location>
        <begin position="32"/>
        <end position="50"/>
    </location>
</feature>
<feature type="compositionally biased region" description="Basic residues" evidence="5">
    <location>
        <begin position="323"/>
        <end position="334"/>
    </location>
</feature>
<accession>A0A443HPQ0</accession>
<dbReference type="VEuPathDB" id="FungiDB:C8Q69DRAFT_405326"/>
<evidence type="ECO:0000256" key="6">
    <source>
        <dbReference type="SAM" id="Phobius"/>
    </source>
</evidence>
<keyword evidence="8" id="KW-1185">Reference proteome</keyword>
<dbReference type="GO" id="GO:0051285">
    <property type="term" value="C:cell cortex of cell tip"/>
    <property type="evidence" value="ECO:0007669"/>
    <property type="project" value="TreeGrafter"/>
</dbReference>
<dbReference type="InterPro" id="IPR009571">
    <property type="entry name" value="SUR7/Rim9-like_fungi"/>
</dbReference>
<evidence type="ECO:0000313" key="7">
    <source>
        <dbReference type="EMBL" id="RWQ93771.1"/>
    </source>
</evidence>
<dbReference type="Proteomes" id="UP000283841">
    <property type="component" value="Unassembled WGS sequence"/>
</dbReference>
<proteinExistence type="predicted"/>
<dbReference type="PROSITE" id="PS01346">
    <property type="entry name" value="CLAUDIN"/>
    <property type="match status" value="1"/>
</dbReference>
<dbReference type="RefSeq" id="XP_028483416.1">
    <property type="nucleotide sequence ID" value="XM_028628071.1"/>
</dbReference>
<feature type="transmembrane region" description="Helical" evidence="6">
    <location>
        <begin position="213"/>
        <end position="238"/>
    </location>
</feature>
<feature type="transmembrane region" description="Helical" evidence="6">
    <location>
        <begin position="156"/>
        <end position="179"/>
    </location>
</feature>
<dbReference type="EMBL" id="RCNU01000009">
    <property type="protein sequence ID" value="RWQ93771.1"/>
    <property type="molecule type" value="Genomic_DNA"/>
</dbReference>
<dbReference type="GO" id="GO:0031505">
    <property type="term" value="P:fungal-type cell wall organization"/>
    <property type="evidence" value="ECO:0007669"/>
    <property type="project" value="TreeGrafter"/>
</dbReference>
<dbReference type="Gene3D" id="1.20.140.150">
    <property type="match status" value="1"/>
</dbReference>
<keyword evidence="4 6" id="KW-0472">Membrane</keyword>
<dbReference type="Pfam" id="PF06687">
    <property type="entry name" value="SUR7"/>
    <property type="match status" value="1"/>
</dbReference>
<evidence type="ECO:0000256" key="1">
    <source>
        <dbReference type="ARBA" id="ARBA00004141"/>
    </source>
</evidence>
<dbReference type="InterPro" id="IPR017974">
    <property type="entry name" value="Claudin_CS"/>
</dbReference>
<keyword evidence="2 6" id="KW-0812">Transmembrane</keyword>
<evidence type="ECO:0000256" key="5">
    <source>
        <dbReference type="SAM" id="MobiDB-lite"/>
    </source>
</evidence>
<dbReference type="GO" id="GO:0005886">
    <property type="term" value="C:plasma membrane"/>
    <property type="evidence" value="ECO:0007669"/>
    <property type="project" value="InterPro"/>
</dbReference>
<evidence type="ECO:0000256" key="2">
    <source>
        <dbReference type="ARBA" id="ARBA00022692"/>
    </source>
</evidence>
<dbReference type="AlphaFoldDB" id="A0A443HPQ0"/>
<evidence type="ECO:0000256" key="4">
    <source>
        <dbReference type="ARBA" id="ARBA00023136"/>
    </source>
</evidence>
<dbReference type="PANTHER" id="PTHR28019">
    <property type="entry name" value="CELL MEMBRANE PROTEIN YLR413W-RELATED"/>
    <property type="match status" value="1"/>
</dbReference>
<dbReference type="PANTHER" id="PTHR28019:SF2">
    <property type="entry name" value="CELL MEMBRANE PROTEIN YLR413W-RELATED"/>
    <property type="match status" value="1"/>
</dbReference>
<feature type="transmembrane region" description="Helical" evidence="6">
    <location>
        <begin position="259"/>
        <end position="278"/>
    </location>
</feature>
<sequence length="334" mass="37082">MALLPTFRKAPQQRQLAGRTHSTVVWHRLFRSFLYLVAWIFLLLVCIGNLSNKPVLRETYFLKLDLSNIIPLSVPNAVLINSIARSIGLHDFYQVGLWNFCEGYDDTGITDCSKPKSLYAFNPVKILLSELLAGATIALPADITSALKIASTASHWMFGLFITGTVLSFVGIFIAPLAVSSRPPQSLSADPHKNDEAHIHHRPSFIFLRALPMLIFTFLTALFTIVASVISTVMWSIFKNVFMNNAVNLNIKANLGTRMLAFMWIASALTLIGFIAQLCSCCCACCGGRKVRRQLKTGTINGTSIEPTEKERRSPASSDTGPKKRFGRRRKMDV</sequence>
<dbReference type="InterPro" id="IPR052413">
    <property type="entry name" value="SUR7_domain"/>
</dbReference>
<organism evidence="7 8">
    <name type="scientific">Byssochlamys spectabilis</name>
    <name type="common">Paecilomyces variotii</name>
    <dbReference type="NCBI Taxonomy" id="264951"/>
    <lineage>
        <taxon>Eukaryota</taxon>
        <taxon>Fungi</taxon>
        <taxon>Dikarya</taxon>
        <taxon>Ascomycota</taxon>
        <taxon>Pezizomycotina</taxon>
        <taxon>Eurotiomycetes</taxon>
        <taxon>Eurotiomycetidae</taxon>
        <taxon>Eurotiales</taxon>
        <taxon>Thermoascaceae</taxon>
        <taxon>Paecilomyces</taxon>
    </lineage>
</organism>
<feature type="region of interest" description="Disordered" evidence="5">
    <location>
        <begin position="301"/>
        <end position="334"/>
    </location>
</feature>
<comment type="caution">
    <text evidence="7">The sequence shown here is derived from an EMBL/GenBank/DDBJ whole genome shotgun (WGS) entry which is preliminary data.</text>
</comment>
<dbReference type="STRING" id="264951.A0A443HPQ0"/>
<dbReference type="GeneID" id="39597348"/>
<evidence type="ECO:0000313" key="8">
    <source>
        <dbReference type="Proteomes" id="UP000283841"/>
    </source>
</evidence>
<evidence type="ECO:0000256" key="3">
    <source>
        <dbReference type="ARBA" id="ARBA00022989"/>
    </source>
</evidence>
<comment type="subcellular location">
    <subcellularLocation>
        <location evidence="1">Membrane</location>
        <topology evidence="1">Multi-pass membrane protein</topology>
    </subcellularLocation>
</comment>
<gene>
    <name evidence="7" type="ORF">C8Q69DRAFT_405326</name>
</gene>
<name>A0A443HPQ0_BYSSP</name>
<keyword evidence="3 6" id="KW-1133">Transmembrane helix</keyword>
<protein>
    <submittedName>
        <fullName evidence="7">SUR7/PalI family-domain-containing protein</fullName>
    </submittedName>
</protein>